<dbReference type="CDD" id="cd01444">
    <property type="entry name" value="GlpE_ST"/>
    <property type="match status" value="1"/>
</dbReference>
<dbReference type="GO" id="GO:0004792">
    <property type="term" value="F:thiosulfate-cyanide sulfurtransferase activity"/>
    <property type="evidence" value="ECO:0007669"/>
    <property type="project" value="InterPro"/>
</dbReference>
<dbReference type="PROSITE" id="PS50088">
    <property type="entry name" value="ANK_REPEAT"/>
    <property type="match status" value="2"/>
</dbReference>
<gene>
    <name evidence="5" type="ORF">C5689_09740</name>
</gene>
<accession>A0A2U1SQZ0</accession>
<dbReference type="InterPro" id="IPR001763">
    <property type="entry name" value="Rhodanese-like_dom"/>
</dbReference>
<dbReference type="OrthoDB" id="9812708at2"/>
<evidence type="ECO:0000259" key="4">
    <source>
        <dbReference type="PROSITE" id="PS50206"/>
    </source>
</evidence>
<dbReference type="InterPro" id="IPR036873">
    <property type="entry name" value="Rhodanese-like_dom_sf"/>
</dbReference>
<sequence length="264" mass="28087">MQASFRRIDVTAARNIIGRGRALVIDVRDPESFARGHIDGAELATRENISSFVTLTPKDRAVVFCCYHGNSSQAYAKYFAEQGFLDVYSLDGGYEAWAIAARSAPASVALGPELEAFLAEHGFAPGDANGRNKDNVTPLMVAARLAPPALVAELLQAGADIHATNVDGNQALWLACVGEREENIALLIRAGIDIQHINVNAATPLMFAASSGRARAVAQLMAAGADPAFETDLGLTALDMASTRECLDLMRAEVKRRKAMATAS</sequence>
<feature type="repeat" description="ANK" evidence="3">
    <location>
        <begin position="134"/>
        <end position="166"/>
    </location>
</feature>
<reference evidence="5 6" key="1">
    <citation type="journal article" date="2018" name="Appl. Microbiol. Biotechnol.">
        <title>Co-cultivation of the strictly anaerobic methanogen Methanosarcina barkeri with aerobic methanotrophs in an oxygen-limited membrane bioreactor.</title>
        <authorList>
            <person name="In 't Zandt M.H."/>
            <person name="van den Bosch T.J.M."/>
            <person name="Rijkers R."/>
            <person name="van Kessel M.A.H.J."/>
            <person name="Jetten M.S.M."/>
            <person name="Welte C.U."/>
        </authorList>
    </citation>
    <scope>NUCLEOTIDE SEQUENCE [LARGE SCALE GENOMIC DNA]</scope>
    <source>
        <strain evidence="5 6">DSM 17706</strain>
    </source>
</reference>
<evidence type="ECO:0000256" key="3">
    <source>
        <dbReference type="PROSITE-ProRule" id="PRU00023"/>
    </source>
</evidence>
<name>A0A2U1SQZ0_METSR</name>
<evidence type="ECO:0000313" key="6">
    <source>
        <dbReference type="Proteomes" id="UP000245137"/>
    </source>
</evidence>
<organism evidence="5 6">
    <name type="scientific">Methylosinus sporium</name>
    <dbReference type="NCBI Taxonomy" id="428"/>
    <lineage>
        <taxon>Bacteria</taxon>
        <taxon>Pseudomonadati</taxon>
        <taxon>Pseudomonadota</taxon>
        <taxon>Alphaproteobacteria</taxon>
        <taxon>Hyphomicrobiales</taxon>
        <taxon>Methylocystaceae</taxon>
        <taxon>Methylosinus</taxon>
    </lineage>
</organism>
<dbReference type="AlphaFoldDB" id="A0A2U1SQZ0"/>
<dbReference type="PROSITE" id="PS50297">
    <property type="entry name" value="ANK_REP_REGION"/>
    <property type="match status" value="2"/>
</dbReference>
<keyword evidence="5" id="KW-0808">Transferase</keyword>
<dbReference type="PROSITE" id="PS50206">
    <property type="entry name" value="RHODANESE_3"/>
    <property type="match status" value="1"/>
</dbReference>
<feature type="domain" description="Rhodanese" evidence="4">
    <location>
        <begin position="18"/>
        <end position="102"/>
    </location>
</feature>
<dbReference type="Pfam" id="PF00581">
    <property type="entry name" value="Rhodanese"/>
    <property type="match status" value="1"/>
</dbReference>
<dbReference type="SMART" id="SM00248">
    <property type="entry name" value="ANK"/>
    <property type="match status" value="3"/>
</dbReference>
<dbReference type="Pfam" id="PF12796">
    <property type="entry name" value="Ank_2"/>
    <property type="match status" value="1"/>
</dbReference>
<dbReference type="EMBL" id="PUIV01000012">
    <property type="protein sequence ID" value="PWB94031.1"/>
    <property type="molecule type" value="Genomic_DNA"/>
</dbReference>
<dbReference type="InterPro" id="IPR023695">
    <property type="entry name" value="Thiosulf_sulfurTrfase"/>
</dbReference>
<dbReference type="Gene3D" id="3.40.250.10">
    <property type="entry name" value="Rhodanese-like domain"/>
    <property type="match status" value="1"/>
</dbReference>
<dbReference type="PANTHER" id="PTHR24198">
    <property type="entry name" value="ANKYRIN REPEAT AND PROTEIN KINASE DOMAIN-CONTAINING PROTEIN"/>
    <property type="match status" value="1"/>
</dbReference>
<dbReference type="Gene3D" id="1.25.40.20">
    <property type="entry name" value="Ankyrin repeat-containing domain"/>
    <property type="match status" value="1"/>
</dbReference>
<keyword evidence="6" id="KW-1185">Reference proteome</keyword>
<dbReference type="RefSeq" id="WP_108917091.1">
    <property type="nucleotide sequence ID" value="NZ_BGJY01000002.1"/>
</dbReference>
<keyword evidence="2 3" id="KW-0040">ANK repeat</keyword>
<protein>
    <submittedName>
        <fullName evidence="5">Thiosulfate sulfurtransferase GlpE</fullName>
    </submittedName>
</protein>
<dbReference type="SMART" id="SM00450">
    <property type="entry name" value="RHOD"/>
    <property type="match status" value="1"/>
</dbReference>
<proteinExistence type="predicted"/>
<feature type="repeat" description="ANK" evidence="3">
    <location>
        <begin position="200"/>
        <end position="232"/>
    </location>
</feature>
<dbReference type="GO" id="GO:0005737">
    <property type="term" value="C:cytoplasm"/>
    <property type="evidence" value="ECO:0007669"/>
    <property type="project" value="InterPro"/>
</dbReference>
<dbReference type="NCBIfam" id="NF001195">
    <property type="entry name" value="PRK00162.1"/>
    <property type="match status" value="1"/>
</dbReference>
<evidence type="ECO:0000256" key="2">
    <source>
        <dbReference type="ARBA" id="ARBA00023043"/>
    </source>
</evidence>
<keyword evidence="1" id="KW-0677">Repeat</keyword>
<dbReference type="SUPFAM" id="SSF48403">
    <property type="entry name" value="Ankyrin repeat"/>
    <property type="match status" value="1"/>
</dbReference>
<comment type="caution">
    <text evidence="5">The sequence shown here is derived from an EMBL/GenBank/DDBJ whole genome shotgun (WGS) entry which is preliminary data.</text>
</comment>
<evidence type="ECO:0000313" key="5">
    <source>
        <dbReference type="EMBL" id="PWB94031.1"/>
    </source>
</evidence>
<dbReference type="InterPro" id="IPR002110">
    <property type="entry name" value="Ankyrin_rpt"/>
</dbReference>
<dbReference type="Proteomes" id="UP000245137">
    <property type="component" value="Unassembled WGS sequence"/>
</dbReference>
<dbReference type="PANTHER" id="PTHR24198:SF165">
    <property type="entry name" value="ANKYRIN REPEAT-CONTAINING PROTEIN-RELATED"/>
    <property type="match status" value="1"/>
</dbReference>
<dbReference type="InterPro" id="IPR036770">
    <property type="entry name" value="Ankyrin_rpt-contain_sf"/>
</dbReference>
<evidence type="ECO:0000256" key="1">
    <source>
        <dbReference type="ARBA" id="ARBA00022737"/>
    </source>
</evidence>
<dbReference type="SUPFAM" id="SSF52821">
    <property type="entry name" value="Rhodanese/Cell cycle control phosphatase"/>
    <property type="match status" value="1"/>
</dbReference>